<evidence type="ECO:0000313" key="5">
    <source>
        <dbReference type="Proteomes" id="UP001597049"/>
    </source>
</evidence>
<organism evidence="4 5">
    <name type="scientific">Psychroflexus salinarum</name>
    <dbReference type="NCBI Taxonomy" id="546024"/>
    <lineage>
        <taxon>Bacteria</taxon>
        <taxon>Pseudomonadati</taxon>
        <taxon>Bacteroidota</taxon>
        <taxon>Flavobacteriia</taxon>
        <taxon>Flavobacteriales</taxon>
        <taxon>Flavobacteriaceae</taxon>
        <taxon>Psychroflexus</taxon>
    </lineage>
</organism>
<dbReference type="PANTHER" id="PTHR30329:SF21">
    <property type="entry name" value="LIPOPROTEIN YIAD-RELATED"/>
    <property type="match status" value="1"/>
</dbReference>
<keyword evidence="2" id="KW-0732">Signal</keyword>
<dbReference type="CDD" id="cd07185">
    <property type="entry name" value="OmpA_C-like"/>
    <property type="match status" value="1"/>
</dbReference>
<dbReference type="Pfam" id="PF00691">
    <property type="entry name" value="OmpA"/>
    <property type="match status" value="1"/>
</dbReference>
<accession>A0ABW3GN24</accession>
<feature type="chain" id="PRO_5046204071" evidence="2">
    <location>
        <begin position="21"/>
        <end position="652"/>
    </location>
</feature>
<gene>
    <name evidence="4" type="ORF">ACFQ0R_00715</name>
</gene>
<protein>
    <submittedName>
        <fullName evidence="4">OmpA family protein</fullName>
    </submittedName>
</protein>
<keyword evidence="5" id="KW-1185">Reference proteome</keyword>
<dbReference type="PROSITE" id="PS51123">
    <property type="entry name" value="OMPA_2"/>
    <property type="match status" value="1"/>
</dbReference>
<dbReference type="Gene3D" id="3.30.1330.60">
    <property type="entry name" value="OmpA-like domain"/>
    <property type="match status" value="1"/>
</dbReference>
<dbReference type="Proteomes" id="UP001597049">
    <property type="component" value="Unassembled WGS sequence"/>
</dbReference>
<reference evidence="5" key="1">
    <citation type="journal article" date="2019" name="Int. J. Syst. Evol. Microbiol.">
        <title>The Global Catalogue of Microorganisms (GCM) 10K type strain sequencing project: providing services to taxonomists for standard genome sequencing and annotation.</title>
        <authorList>
            <consortium name="The Broad Institute Genomics Platform"/>
            <consortium name="The Broad Institute Genome Sequencing Center for Infectious Disease"/>
            <person name="Wu L."/>
            <person name="Ma J."/>
        </authorList>
    </citation>
    <scope>NUCLEOTIDE SEQUENCE [LARGE SCALE GENOMIC DNA]</scope>
    <source>
        <strain evidence="5">CCUG 56752</strain>
    </source>
</reference>
<proteinExistence type="predicted"/>
<evidence type="ECO:0000256" key="1">
    <source>
        <dbReference type="PROSITE-ProRule" id="PRU00473"/>
    </source>
</evidence>
<evidence type="ECO:0000313" key="4">
    <source>
        <dbReference type="EMBL" id="MFD0931110.1"/>
    </source>
</evidence>
<feature type="signal peptide" evidence="2">
    <location>
        <begin position="1"/>
        <end position="20"/>
    </location>
</feature>
<dbReference type="EMBL" id="JBHTIV010000002">
    <property type="protein sequence ID" value="MFD0931110.1"/>
    <property type="molecule type" value="Genomic_DNA"/>
</dbReference>
<name>A0ABW3GN24_9FLAO</name>
<dbReference type="InterPro" id="IPR006665">
    <property type="entry name" value="OmpA-like"/>
</dbReference>
<dbReference type="RefSeq" id="WP_379656449.1">
    <property type="nucleotide sequence ID" value="NZ_JBHTIV010000002.1"/>
</dbReference>
<evidence type="ECO:0000256" key="2">
    <source>
        <dbReference type="SAM" id="SignalP"/>
    </source>
</evidence>
<keyword evidence="1" id="KW-0472">Membrane</keyword>
<sequence>MKKTLLLIIVALGFQMQTSAQEVEYEKPNWYFGVAAGANFNFYRGTTQRLNENLTVPTAFKDGNGVGLYAAPLVEYHFTNSVWGIMLQSGYDNRQGDWDQVISPCNCPMDLSTDLSYITIEPSLRLAPFKNGFYLYGGPRLAFNIDKSFTYEIGTNPALSNQVAGPAINGDFSDIENTIISMQVGAGFDIPLSPDTQRTQFILSPFVAFQPYFGQNPRSSENWNNTTIRAGAALKFGLGRKSIVEEEIVEVIVPSVGFTIESPRNVQAERMVSETFPLSNYVYIDKGSTEIPKRYVLLNKEEVKNFKEDQVEVNTPLDMSGRSKRGMLVYYNVLNIIGDRMGKNPNATITLVGSSEKGNDDARAMAQSVKTYLVDVFAISGSRIAVEGRNKPKLPSEKAGKTIDLDLLRAEDRRVSIESNSPAMLMEFQSGPEAQLKPVQFKVQEAPKESYVVFKADGAEEAFSSWRIELTDENGMVKSYGPFTEEVASIPGKTILGNQAEGDFKVKMIGTTKNGEEVIEESNTNVVLWSTSDLEEGMRFSILYEFDDATAISMYEKYLTDIVAPKIPRNSKVTIHGHTDGIGEAQNNQRLSLARANNVKDILEKALLNSNRKDVKFDVQGFGENTSKAHYGNKLPEQRSYNRTVIIDLAKS</sequence>
<dbReference type="SUPFAM" id="SSF103088">
    <property type="entry name" value="OmpA-like"/>
    <property type="match status" value="1"/>
</dbReference>
<dbReference type="InterPro" id="IPR036737">
    <property type="entry name" value="OmpA-like_sf"/>
</dbReference>
<dbReference type="PANTHER" id="PTHR30329">
    <property type="entry name" value="STATOR ELEMENT OF FLAGELLAR MOTOR COMPLEX"/>
    <property type="match status" value="1"/>
</dbReference>
<comment type="caution">
    <text evidence="4">The sequence shown here is derived from an EMBL/GenBank/DDBJ whole genome shotgun (WGS) entry which is preliminary data.</text>
</comment>
<evidence type="ECO:0000259" key="3">
    <source>
        <dbReference type="PROSITE" id="PS51123"/>
    </source>
</evidence>
<dbReference type="InterPro" id="IPR050330">
    <property type="entry name" value="Bact_OuterMem_StrucFunc"/>
</dbReference>
<feature type="domain" description="OmpA-like" evidence="3">
    <location>
        <begin position="531"/>
        <end position="652"/>
    </location>
</feature>